<protein>
    <submittedName>
        <fullName evidence="2">Uncharacterized protein</fullName>
    </submittedName>
</protein>
<keyword evidence="1" id="KW-0472">Membrane</keyword>
<sequence>MKFIKFLLLAVGTFVVLVALLWVVINLWWLILALVALFIAYEITCEGDKEETCEEHKGKNTTS</sequence>
<gene>
    <name evidence="2" type="ORF">N47_G32520</name>
</gene>
<name>E1YBI4_9BACT</name>
<dbReference type="AlphaFoldDB" id="E1YBI4"/>
<keyword evidence="1" id="KW-0812">Transmembrane</keyword>
<evidence type="ECO:0000313" key="2">
    <source>
        <dbReference type="EMBL" id="CBX27928.1"/>
    </source>
</evidence>
<reference evidence="2" key="1">
    <citation type="journal article" date="2011" name="Environ. Microbiol.">
        <title>Genomic insights into the metabolic potential of the polycyclic aromatic hydrocarbon degrading sulfate-reducing Deltaproteobacterium N47.</title>
        <authorList>
            <person name="Bergmann F."/>
            <person name="Selesi D."/>
            <person name="Weinmaier T."/>
            <person name="Tischler P."/>
            <person name="Rattei T."/>
            <person name="Meckenstock R.U."/>
        </authorList>
    </citation>
    <scope>NUCLEOTIDE SEQUENCE</scope>
</reference>
<organism evidence="2">
    <name type="scientific">uncultured Desulfobacterium sp</name>
    <dbReference type="NCBI Taxonomy" id="201089"/>
    <lineage>
        <taxon>Bacteria</taxon>
        <taxon>Pseudomonadati</taxon>
        <taxon>Thermodesulfobacteriota</taxon>
        <taxon>Desulfobacteria</taxon>
        <taxon>Desulfobacterales</taxon>
        <taxon>Desulfobacteriaceae</taxon>
        <taxon>Desulfobacterium</taxon>
        <taxon>environmental samples</taxon>
    </lineage>
</organism>
<accession>E1YBI4</accession>
<evidence type="ECO:0000256" key="1">
    <source>
        <dbReference type="SAM" id="Phobius"/>
    </source>
</evidence>
<keyword evidence="1" id="KW-1133">Transmembrane helix</keyword>
<dbReference type="EMBL" id="FR695868">
    <property type="protein sequence ID" value="CBX27928.1"/>
    <property type="molecule type" value="Genomic_DNA"/>
</dbReference>
<proteinExistence type="predicted"/>
<feature type="transmembrane region" description="Helical" evidence="1">
    <location>
        <begin position="7"/>
        <end position="40"/>
    </location>
</feature>